<evidence type="ECO:0000313" key="1">
    <source>
        <dbReference type="EMBL" id="EEF45100.1"/>
    </source>
</evidence>
<dbReference type="EMBL" id="EQ973816">
    <property type="protein sequence ID" value="EEF45100.1"/>
    <property type="molecule type" value="Genomic_DNA"/>
</dbReference>
<name>B9RU88_RICCO</name>
<dbReference type="AlphaFoldDB" id="B9RU88"/>
<gene>
    <name evidence="1" type="ORF">RCOM_1635700</name>
</gene>
<accession>B9RU88</accession>
<dbReference type="STRING" id="3988.B9RU88"/>
<keyword evidence="2" id="KW-1185">Reference proteome</keyword>
<sequence length="130" mass="14852">MMLWTKDLVLVERIYFKHYGVGASMEKLCPTFEEFYAILGSDLKAVWAVAMVKLGYFKTFMHMLGLNKSVTNAMVQDNWINMTALTMEFFDPKGFEDPKYQDYWMNALAICLTSSKALLAAEISGFLICS</sequence>
<evidence type="ECO:0000313" key="2">
    <source>
        <dbReference type="Proteomes" id="UP000008311"/>
    </source>
</evidence>
<protein>
    <submittedName>
        <fullName evidence="1">Uncharacterized protein</fullName>
    </submittedName>
</protein>
<reference evidence="2" key="1">
    <citation type="journal article" date="2010" name="Nat. Biotechnol.">
        <title>Draft genome sequence of the oilseed species Ricinus communis.</title>
        <authorList>
            <person name="Chan A.P."/>
            <person name="Crabtree J."/>
            <person name="Zhao Q."/>
            <person name="Lorenzi H."/>
            <person name="Orvis J."/>
            <person name="Puiu D."/>
            <person name="Melake-Berhan A."/>
            <person name="Jones K.M."/>
            <person name="Redman J."/>
            <person name="Chen G."/>
            <person name="Cahoon E.B."/>
            <person name="Gedil M."/>
            <person name="Stanke M."/>
            <person name="Haas B.J."/>
            <person name="Wortman J.R."/>
            <person name="Fraser-Liggett C.M."/>
            <person name="Ravel J."/>
            <person name="Rabinowicz P.D."/>
        </authorList>
    </citation>
    <scope>NUCLEOTIDE SEQUENCE [LARGE SCALE GENOMIC DNA]</scope>
    <source>
        <strain evidence="2">cv. Hale</strain>
    </source>
</reference>
<dbReference type="InParanoid" id="B9RU88"/>
<organism evidence="1 2">
    <name type="scientific">Ricinus communis</name>
    <name type="common">Castor bean</name>
    <dbReference type="NCBI Taxonomy" id="3988"/>
    <lineage>
        <taxon>Eukaryota</taxon>
        <taxon>Viridiplantae</taxon>
        <taxon>Streptophyta</taxon>
        <taxon>Embryophyta</taxon>
        <taxon>Tracheophyta</taxon>
        <taxon>Spermatophyta</taxon>
        <taxon>Magnoliopsida</taxon>
        <taxon>eudicotyledons</taxon>
        <taxon>Gunneridae</taxon>
        <taxon>Pentapetalae</taxon>
        <taxon>rosids</taxon>
        <taxon>fabids</taxon>
        <taxon>Malpighiales</taxon>
        <taxon>Euphorbiaceae</taxon>
        <taxon>Acalyphoideae</taxon>
        <taxon>Acalypheae</taxon>
        <taxon>Ricinus</taxon>
    </lineage>
</organism>
<proteinExistence type="predicted"/>
<dbReference type="Proteomes" id="UP000008311">
    <property type="component" value="Unassembled WGS sequence"/>
</dbReference>